<organism evidence="2 3">
    <name type="scientific">Arthrobacter parietis</name>
    <dbReference type="NCBI Taxonomy" id="271434"/>
    <lineage>
        <taxon>Bacteria</taxon>
        <taxon>Bacillati</taxon>
        <taxon>Actinomycetota</taxon>
        <taxon>Actinomycetes</taxon>
        <taxon>Micrococcales</taxon>
        <taxon>Micrococcaceae</taxon>
        <taxon>Arthrobacter</taxon>
    </lineage>
</organism>
<evidence type="ECO:0000313" key="2">
    <source>
        <dbReference type="EMBL" id="GAA2171895.1"/>
    </source>
</evidence>
<protein>
    <submittedName>
        <fullName evidence="2">DUF4166 domain-containing protein</fullName>
    </submittedName>
</protein>
<dbReference type="Proteomes" id="UP001500974">
    <property type="component" value="Unassembled WGS sequence"/>
</dbReference>
<sequence length="223" mass="25347">MTSSIYQQALGAGFSRLQPELQEYFSLHEDSRVYGTGHGTFDVAGSPAPLVRPFFALAAKENSFFPEYENNVDFTVRNWAHRDPFGRPSLTARRDLSFSKVSRVFEDTTSWADGRLVDYLGAHRRMATALTCEVTGSGRMRMVSSATRLFAGLRLPLPDAVGAQAYMEQWWDNDEHRFRIKTNVLHRQLGPVLVYAGWFTYELTEYDGGLPPDVAPARWERRT</sequence>
<evidence type="ECO:0000259" key="1">
    <source>
        <dbReference type="Pfam" id="PF13761"/>
    </source>
</evidence>
<dbReference type="RefSeq" id="WP_346027084.1">
    <property type="nucleotide sequence ID" value="NZ_BAAAON010000001.1"/>
</dbReference>
<name>A0ABN3ALB8_9MICC</name>
<comment type="caution">
    <text evidence="2">The sequence shown here is derived from an EMBL/GenBank/DDBJ whole genome shotgun (WGS) entry which is preliminary data.</text>
</comment>
<proteinExistence type="predicted"/>
<dbReference type="InterPro" id="IPR025311">
    <property type="entry name" value="DUF4166"/>
</dbReference>
<dbReference type="Pfam" id="PF13761">
    <property type="entry name" value="DUF4166"/>
    <property type="match status" value="1"/>
</dbReference>
<gene>
    <name evidence="2" type="ORF">GCM10009784_00270</name>
</gene>
<accession>A0ABN3ALB8</accession>
<keyword evidence="3" id="KW-1185">Reference proteome</keyword>
<dbReference type="EMBL" id="BAAAON010000001">
    <property type="protein sequence ID" value="GAA2171895.1"/>
    <property type="molecule type" value="Genomic_DNA"/>
</dbReference>
<feature type="domain" description="DUF4166" evidence="1">
    <location>
        <begin position="17"/>
        <end position="199"/>
    </location>
</feature>
<reference evidence="2 3" key="1">
    <citation type="journal article" date="2019" name="Int. J. Syst. Evol. Microbiol.">
        <title>The Global Catalogue of Microorganisms (GCM) 10K type strain sequencing project: providing services to taxonomists for standard genome sequencing and annotation.</title>
        <authorList>
            <consortium name="The Broad Institute Genomics Platform"/>
            <consortium name="The Broad Institute Genome Sequencing Center for Infectious Disease"/>
            <person name="Wu L."/>
            <person name="Ma J."/>
        </authorList>
    </citation>
    <scope>NUCLEOTIDE SEQUENCE [LARGE SCALE GENOMIC DNA]</scope>
    <source>
        <strain evidence="2 3">JCM 14917</strain>
    </source>
</reference>
<evidence type="ECO:0000313" key="3">
    <source>
        <dbReference type="Proteomes" id="UP001500974"/>
    </source>
</evidence>